<evidence type="ECO:0000313" key="2">
    <source>
        <dbReference type="EMBL" id="SDZ96495.1"/>
    </source>
</evidence>
<protein>
    <submittedName>
        <fullName evidence="2">Uncharacterized protein</fullName>
    </submittedName>
</protein>
<dbReference type="STRING" id="425514.SAMN05443550_101559"/>
<evidence type="ECO:0000256" key="1">
    <source>
        <dbReference type="SAM" id="Phobius"/>
    </source>
</evidence>
<feature type="transmembrane region" description="Helical" evidence="1">
    <location>
        <begin position="15"/>
        <end position="37"/>
    </location>
</feature>
<gene>
    <name evidence="2" type="ORF">SAMN05443550_101559</name>
</gene>
<name>A0A1H3XAT0_9SPHI</name>
<evidence type="ECO:0000313" key="3">
    <source>
        <dbReference type="Proteomes" id="UP000198850"/>
    </source>
</evidence>
<dbReference type="EMBL" id="FNRA01000001">
    <property type="protein sequence ID" value="SDZ96495.1"/>
    <property type="molecule type" value="Genomic_DNA"/>
</dbReference>
<reference evidence="2 3" key="1">
    <citation type="submission" date="2016-10" db="EMBL/GenBank/DDBJ databases">
        <authorList>
            <person name="de Groot N.N."/>
        </authorList>
    </citation>
    <scope>NUCLEOTIDE SEQUENCE [LARGE SCALE GENOMIC DNA]</scope>
    <source>
        <strain evidence="2 3">DSM 19033</strain>
    </source>
</reference>
<sequence>MYLFRRASAGEDRDYGFLIYISLVFILICHTLLEFFCNI</sequence>
<organism evidence="2 3">
    <name type="scientific">Pedobacter hartonius</name>
    <dbReference type="NCBI Taxonomy" id="425514"/>
    <lineage>
        <taxon>Bacteria</taxon>
        <taxon>Pseudomonadati</taxon>
        <taxon>Bacteroidota</taxon>
        <taxon>Sphingobacteriia</taxon>
        <taxon>Sphingobacteriales</taxon>
        <taxon>Sphingobacteriaceae</taxon>
        <taxon>Pedobacter</taxon>
    </lineage>
</organism>
<dbReference type="AlphaFoldDB" id="A0A1H3XAT0"/>
<keyword evidence="3" id="KW-1185">Reference proteome</keyword>
<keyword evidence="1" id="KW-1133">Transmembrane helix</keyword>
<keyword evidence="1" id="KW-0812">Transmembrane</keyword>
<proteinExistence type="predicted"/>
<keyword evidence="1" id="KW-0472">Membrane</keyword>
<dbReference type="Proteomes" id="UP000198850">
    <property type="component" value="Unassembled WGS sequence"/>
</dbReference>
<accession>A0A1H3XAT0</accession>